<organism evidence="1 2">
    <name type="scientific">Olivibacter domesticus</name>
    <name type="common">Pseudosphingobacterium domesticum</name>
    <dbReference type="NCBI Taxonomy" id="407022"/>
    <lineage>
        <taxon>Bacteria</taxon>
        <taxon>Pseudomonadati</taxon>
        <taxon>Bacteroidota</taxon>
        <taxon>Sphingobacteriia</taxon>
        <taxon>Sphingobacteriales</taxon>
        <taxon>Sphingobacteriaceae</taxon>
        <taxon>Olivibacter</taxon>
    </lineage>
</organism>
<evidence type="ECO:0000313" key="2">
    <source>
        <dbReference type="Proteomes" id="UP000199421"/>
    </source>
</evidence>
<sequence length="126" mass="14451">MKDVDRYAEKFDKKNSTEHVDRTEITAILADFSISDVETIEVLNGGFSNVNLKVDTIQKKSFVLRISTDKFRVETELALLNGLNRHVPIPKIHGHIINHKNSYGYMLKLLESKIWPTGYPIQHMIA</sequence>
<dbReference type="Gene3D" id="3.30.200.20">
    <property type="entry name" value="Phosphorylase Kinase, domain 1"/>
    <property type="match status" value="1"/>
</dbReference>
<reference evidence="2" key="1">
    <citation type="submission" date="2016-10" db="EMBL/GenBank/DDBJ databases">
        <authorList>
            <person name="Varghese N."/>
            <person name="Submissions S."/>
        </authorList>
    </citation>
    <scope>NUCLEOTIDE SEQUENCE [LARGE SCALE GENOMIC DNA]</scope>
    <source>
        <strain evidence="2">DSM 18733</strain>
    </source>
</reference>
<evidence type="ECO:0000313" key="1">
    <source>
        <dbReference type="EMBL" id="SEK87800.1"/>
    </source>
</evidence>
<gene>
    <name evidence="1" type="ORF">SAMN05661044_01399</name>
</gene>
<name>A0A1H7KMQ2_OLID1</name>
<proteinExistence type="predicted"/>
<dbReference type="InterPro" id="IPR011009">
    <property type="entry name" value="Kinase-like_dom_sf"/>
</dbReference>
<protein>
    <recommendedName>
        <fullName evidence="3">Phosphotransferase enzyme family protein</fullName>
    </recommendedName>
</protein>
<dbReference type="Proteomes" id="UP000199421">
    <property type="component" value="Unassembled WGS sequence"/>
</dbReference>
<dbReference type="EMBL" id="FOAF01000001">
    <property type="protein sequence ID" value="SEK87800.1"/>
    <property type="molecule type" value="Genomic_DNA"/>
</dbReference>
<evidence type="ECO:0008006" key="3">
    <source>
        <dbReference type="Google" id="ProtNLM"/>
    </source>
</evidence>
<dbReference type="AlphaFoldDB" id="A0A1H7KMQ2"/>
<dbReference type="RefSeq" id="WP_093320844.1">
    <property type="nucleotide sequence ID" value="NZ_FOAF01000001.1"/>
</dbReference>
<dbReference type="SUPFAM" id="SSF56112">
    <property type="entry name" value="Protein kinase-like (PK-like)"/>
    <property type="match status" value="1"/>
</dbReference>
<accession>A0A1H7KMQ2</accession>
<keyword evidence="2" id="KW-1185">Reference proteome</keyword>